<accession>A0AAD2Z4F3</accession>
<dbReference type="RefSeq" id="WP_050321899.1">
    <property type="nucleotide sequence ID" value="NZ_CFLA01000004.1"/>
</dbReference>
<dbReference type="AlphaFoldDB" id="A0AAD2Z4F3"/>
<evidence type="ECO:0000313" key="1">
    <source>
        <dbReference type="EMBL" id="ELI8102095.1"/>
    </source>
</evidence>
<evidence type="ECO:0000313" key="2">
    <source>
        <dbReference type="Proteomes" id="UP001182355"/>
    </source>
</evidence>
<dbReference type="Proteomes" id="UP001182355">
    <property type="component" value="Unassembled WGS sequence"/>
</dbReference>
<organism evidence="1 2">
    <name type="scientific">Yersinia enterocolitica</name>
    <dbReference type="NCBI Taxonomy" id="630"/>
    <lineage>
        <taxon>Bacteria</taxon>
        <taxon>Pseudomonadati</taxon>
        <taxon>Pseudomonadota</taxon>
        <taxon>Gammaproteobacteria</taxon>
        <taxon>Enterobacterales</taxon>
        <taxon>Yersiniaceae</taxon>
        <taxon>Yersinia</taxon>
    </lineage>
</organism>
<sequence length="249" mass="28797">MSDYPDNVHRDLIDLYESDLLFGKQKDIAEKLIFDERMRFSWGAFSKRINECGRPFFFLHGMILSIEDFLTGPSAWDLLTQKEKEEKVNRISKLSSQLADEIMGTPLDVNVTEYFNHKFYLEWFKEHNKDEMAISRMNYFLDKFCKIDDAYYKKGDGLDLGVASAWHAVGVNGPNMSGILTDLHTNAVKFKSVSIIKRKANPNKSFFVRKLSAFFEASFNLKLYELTAAISSVFLDEDISREEVTSMTR</sequence>
<dbReference type="EMBL" id="ABNAVX010000008">
    <property type="protein sequence ID" value="ELI8102095.1"/>
    <property type="molecule type" value="Genomic_DNA"/>
</dbReference>
<gene>
    <name evidence="1" type="ORF">RSF11_001791</name>
</gene>
<proteinExistence type="predicted"/>
<comment type="caution">
    <text evidence="1">The sequence shown here is derived from an EMBL/GenBank/DDBJ whole genome shotgun (WGS) entry which is preliminary data.</text>
</comment>
<protein>
    <submittedName>
        <fullName evidence="1">Uncharacterized protein</fullName>
    </submittedName>
</protein>
<reference evidence="1" key="1">
    <citation type="submission" date="2023-02" db="EMBL/GenBank/DDBJ databases">
        <authorList>
            <person name="Ashton P.M."/>
            <person name="Dallman T."/>
            <person name="Nair S."/>
            <person name="De Pinna E."/>
            <person name="Peters T."/>
            <person name="Grant K."/>
        </authorList>
    </citation>
    <scope>NUCLEOTIDE SEQUENCE</scope>
    <source>
        <strain evidence="1">01103883</strain>
    </source>
</reference>
<name>A0AAD2Z4F3_YEREN</name>